<proteinExistence type="predicted"/>
<dbReference type="PROSITE" id="PS50011">
    <property type="entry name" value="PROTEIN_KINASE_DOM"/>
    <property type="match status" value="1"/>
</dbReference>
<dbReference type="InterPro" id="IPR000719">
    <property type="entry name" value="Prot_kinase_dom"/>
</dbReference>
<keyword evidence="2" id="KW-0418">Kinase</keyword>
<dbReference type="GO" id="GO:0004674">
    <property type="term" value="F:protein serine/threonine kinase activity"/>
    <property type="evidence" value="ECO:0007669"/>
    <property type="project" value="UniProtKB-KW"/>
</dbReference>
<dbReference type="InterPro" id="IPR011009">
    <property type="entry name" value="Kinase-like_dom_sf"/>
</dbReference>
<evidence type="ECO:0000313" key="3">
    <source>
        <dbReference type="Proteomes" id="UP000242791"/>
    </source>
</evidence>
<dbReference type="GO" id="GO:0005524">
    <property type="term" value="F:ATP binding"/>
    <property type="evidence" value="ECO:0007669"/>
    <property type="project" value="InterPro"/>
</dbReference>
<dbReference type="PROSITE" id="PS00108">
    <property type="entry name" value="PROTEIN_KINASE_ST"/>
    <property type="match status" value="1"/>
</dbReference>
<dbReference type="GO" id="GO:0044773">
    <property type="term" value="P:mitotic DNA damage checkpoint signaling"/>
    <property type="evidence" value="ECO:0007669"/>
    <property type="project" value="TreeGrafter"/>
</dbReference>
<dbReference type="InterPro" id="IPR008271">
    <property type="entry name" value="Ser/Thr_kinase_AS"/>
</dbReference>
<keyword evidence="2" id="KW-0808">Transferase</keyword>
<evidence type="ECO:0000259" key="1">
    <source>
        <dbReference type="PROSITE" id="PS50011"/>
    </source>
</evidence>
<accession>A0A1J9PYE7</accession>
<dbReference type="OrthoDB" id="4062651at2759"/>
<keyword evidence="3" id="KW-1185">Reference proteome</keyword>
<sequence>MAPLSSELIGAAGFRYLLKQLIQERPHLGRVWLATSGQDKFILKDIPKTIFSSFNEDIRPRLRESPFLRLPHDTIPDQRIFVYKYMDDDFLSLVRNQISIQARKQILKASLQGIAELHSHDIVHLDIKPDNIMVNYRGTGKETIVEQVQVIDLENAAYLPKGRCIKGMLTGNDSWRSPEGHFKGELSKPSDIFSFAAVCIYAMLGQVIFGADEDLQKHESQGAFPHIIRLQRQVSFFGDREGLSGLMKHVGDEEVNRQVLGFLWDDRAADYHSYKPFSDWPNVNDDMFKDVIRRMTNLDPQKRATAREVLEHPWFAGSDDENTGYDAERICKSLEIAKERCK</sequence>
<evidence type="ECO:0000313" key="2">
    <source>
        <dbReference type="EMBL" id="OJD21366.1"/>
    </source>
</evidence>
<reference evidence="2 3" key="1">
    <citation type="submission" date="2015-08" db="EMBL/GenBank/DDBJ databases">
        <title>Emmonsia species relationships and genome sequence.</title>
        <authorList>
            <person name="Cuomo C.A."/>
            <person name="Schwartz I.S."/>
            <person name="Kenyon C."/>
            <person name="De Hoog G.S."/>
            <person name="Govender N.P."/>
            <person name="Botha A."/>
            <person name="Moreno L."/>
            <person name="De Vries M."/>
            <person name="Munoz J.F."/>
            <person name="Stielow J.B."/>
        </authorList>
    </citation>
    <scope>NUCLEOTIDE SEQUENCE [LARGE SCALE GENOMIC DNA]</scope>
    <source>
        <strain evidence="2 3">EI222</strain>
    </source>
</reference>
<dbReference type="VEuPathDB" id="FungiDB:ACJ73_07290"/>
<dbReference type="AlphaFoldDB" id="A0A1J9PYE7"/>
<protein>
    <submittedName>
        <fullName evidence="2">Serine/threonine protein kinase</fullName>
    </submittedName>
</protein>
<comment type="caution">
    <text evidence="2">The sequence shown here is derived from an EMBL/GenBank/DDBJ whole genome shotgun (WGS) entry which is preliminary data.</text>
</comment>
<gene>
    <name evidence="2" type="ORF">ACJ73_07290</name>
</gene>
<dbReference type="SUPFAM" id="SSF56112">
    <property type="entry name" value="Protein kinase-like (PK-like)"/>
    <property type="match status" value="1"/>
</dbReference>
<dbReference type="PANTHER" id="PTHR44167">
    <property type="entry name" value="OVARIAN-SPECIFIC SERINE/THREONINE-PROTEIN KINASE LOK-RELATED"/>
    <property type="match status" value="1"/>
</dbReference>
<dbReference type="Pfam" id="PF00069">
    <property type="entry name" value="Pkinase"/>
    <property type="match status" value="1"/>
</dbReference>
<feature type="domain" description="Protein kinase" evidence="1">
    <location>
        <begin position="1"/>
        <end position="315"/>
    </location>
</feature>
<organism evidence="2 3">
    <name type="scientific">Blastomyces percursus</name>
    <dbReference type="NCBI Taxonomy" id="1658174"/>
    <lineage>
        <taxon>Eukaryota</taxon>
        <taxon>Fungi</taxon>
        <taxon>Dikarya</taxon>
        <taxon>Ascomycota</taxon>
        <taxon>Pezizomycotina</taxon>
        <taxon>Eurotiomycetes</taxon>
        <taxon>Eurotiomycetidae</taxon>
        <taxon>Onygenales</taxon>
        <taxon>Ajellomycetaceae</taxon>
        <taxon>Blastomyces</taxon>
    </lineage>
</organism>
<dbReference type="GO" id="GO:0005634">
    <property type="term" value="C:nucleus"/>
    <property type="evidence" value="ECO:0007669"/>
    <property type="project" value="TreeGrafter"/>
</dbReference>
<name>A0A1J9PYE7_9EURO</name>
<dbReference type="Proteomes" id="UP000242791">
    <property type="component" value="Unassembled WGS sequence"/>
</dbReference>
<dbReference type="PANTHER" id="PTHR44167:SF24">
    <property type="entry name" value="SERINE_THREONINE-PROTEIN KINASE CHK2"/>
    <property type="match status" value="1"/>
</dbReference>
<keyword evidence="2" id="KW-0723">Serine/threonine-protein kinase</keyword>
<dbReference type="SMART" id="SM00220">
    <property type="entry name" value="S_TKc"/>
    <property type="match status" value="1"/>
</dbReference>
<dbReference type="STRING" id="1658174.A0A1J9PYE7"/>
<dbReference type="Gene3D" id="1.10.510.10">
    <property type="entry name" value="Transferase(Phosphotransferase) domain 1"/>
    <property type="match status" value="1"/>
</dbReference>
<dbReference type="EMBL" id="LGTZ01001443">
    <property type="protein sequence ID" value="OJD21366.1"/>
    <property type="molecule type" value="Genomic_DNA"/>
</dbReference>